<dbReference type="Pfam" id="PF00339">
    <property type="entry name" value="Arrestin_N"/>
    <property type="match status" value="1"/>
</dbReference>
<feature type="domain" description="Arrestin-like N-terminal" evidence="1">
    <location>
        <begin position="66"/>
        <end position="211"/>
    </location>
</feature>
<dbReference type="EMBL" id="JABEYC010000380">
    <property type="protein sequence ID" value="KAF4978327.1"/>
    <property type="molecule type" value="Genomic_DNA"/>
</dbReference>
<name>A0A8H4UKU3_9HYPO</name>
<gene>
    <name evidence="2" type="ORF">FZEAL_5267</name>
</gene>
<dbReference type="InterPro" id="IPR011021">
    <property type="entry name" value="Arrestin-like_N"/>
</dbReference>
<reference evidence="2" key="2">
    <citation type="submission" date="2020-05" db="EMBL/GenBank/DDBJ databases">
        <authorList>
            <person name="Kim H.-S."/>
            <person name="Proctor R.H."/>
            <person name="Brown D.W."/>
        </authorList>
    </citation>
    <scope>NUCLEOTIDE SEQUENCE</scope>
    <source>
        <strain evidence="2">NRRL 22465</strain>
    </source>
</reference>
<proteinExistence type="predicted"/>
<dbReference type="OrthoDB" id="2283785at2759"/>
<dbReference type="InterPro" id="IPR014752">
    <property type="entry name" value="Arrestin-like_C"/>
</dbReference>
<comment type="caution">
    <text evidence="2">The sequence shown here is derived from an EMBL/GenBank/DDBJ whole genome shotgun (WGS) entry which is preliminary data.</text>
</comment>
<dbReference type="InterPro" id="IPR039634">
    <property type="entry name" value="Bul1-like"/>
</dbReference>
<sequence>MALSEKFISSRFVDDVAKLPAVAPPGYEQVGIQRGGSSHPWGLATHALSSMLRVRPGKRAEIKVSIDGHFNSKIYTTNSEISGEVVISPLRSMQFHHVDIALAGTAHTRRDGPDITHTTTHRFLRLEMPVDDSEYPSSHVFEAGRTYTLPFVFNVPAHLTSQACTHRVSSDDIWERHMSLPPTVGGWEKDDMAPEMARIEYSIKAHVLKASKRGFVVAAESSHPVNVIPATSEEPPLNITGEDKLYALKKSRDVRKNMFSSVQGRISAVAAQPSAIRLGKEGHDASHTSIPISLTFEPTSADVVPPQFTSASLKIQGYTWFRDQPMQELPNLGTRAGSFAYPASVALPKVKPSVQWTQNVDMATDKAPIFHTATVEVPLRLPADKMFVPTFHACIVSRVYSVRVSLEGDAKVDVTVPLQVVMGSAEV</sequence>
<dbReference type="Proteomes" id="UP000635477">
    <property type="component" value="Unassembled WGS sequence"/>
</dbReference>
<keyword evidence="3" id="KW-1185">Reference proteome</keyword>
<reference evidence="2" key="1">
    <citation type="journal article" date="2020" name="BMC Genomics">
        <title>Correction to: Identification and distribution of gene clusters required for synthesis of sphingolipid metabolism inhibitors in diverse species of the filamentous fungus Fusarium.</title>
        <authorList>
            <person name="Kim H.S."/>
            <person name="Lohmar J.M."/>
            <person name="Busman M."/>
            <person name="Brown D.W."/>
            <person name="Naumann T.A."/>
            <person name="Divon H.H."/>
            <person name="Lysoe E."/>
            <person name="Uhlig S."/>
            <person name="Proctor R.H."/>
        </authorList>
    </citation>
    <scope>NUCLEOTIDE SEQUENCE</scope>
    <source>
        <strain evidence="2">NRRL 22465</strain>
    </source>
</reference>
<dbReference type="AlphaFoldDB" id="A0A8H4UKU3"/>
<dbReference type="PANTHER" id="PTHR31904">
    <property type="entry name" value="BYPASS OF STOP CODON PROTEIN 5-RELATED"/>
    <property type="match status" value="1"/>
</dbReference>
<dbReference type="Gene3D" id="2.60.40.640">
    <property type="match status" value="1"/>
</dbReference>
<protein>
    <recommendedName>
        <fullName evidence="1">Arrestin-like N-terminal domain-containing protein</fullName>
    </recommendedName>
</protein>
<organism evidence="2 3">
    <name type="scientific">Fusarium zealandicum</name>
    <dbReference type="NCBI Taxonomy" id="1053134"/>
    <lineage>
        <taxon>Eukaryota</taxon>
        <taxon>Fungi</taxon>
        <taxon>Dikarya</taxon>
        <taxon>Ascomycota</taxon>
        <taxon>Pezizomycotina</taxon>
        <taxon>Sordariomycetes</taxon>
        <taxon>Hypocreomycetidae</taxon>
        <taxon>Hypocreales</taxon>
        <taxon>Nectriaceae</taxon>
        <taxon>Fusarium</taxon>
        <taxon>Fusarium staphyleae species complex</taxon>
    </lineage>
</organism>
<accession>A0A8H4UKU3</accession>
<evidence type="ECO:0000313" key="2">
    <source>
        <dbReference type="EMBL" id="KAF4978327.1"/>
    </source>
</evidence>
<evidence type="ECO:0000259" key="1">
    <source>
        <dbReference type="Pfam" id="PF00339"/>
    </source>
</evidence>
<dbReference type="PANTHER" id="PTHR31904:SF1">
    <property type="entry name" value="BYPASS OF STOP CODON PROTEIN 5-RELATED"/>
    <property type="match status" value="1"/>
</dbReference>
<evidence type="ECO:0000313" key="3">
    <source>
        <dbReference type="Proteomes" id="UP000635477"/>
    </source>
</evidence>